<dbReference type="PATRIC" id="fig|424182.3.peg.3423"/>
<gene>
    <name evidence="1" type="ORF">BN877_II0552</name>
</gene>
<dbReference type="AlphaFoldDB" id="U4QD10"/>
<organism evidence="1 2">
    <name type="scientific">Agrobacterium pusense</name>
    <dbReference type="NCBI Taxonomy" id="648995"/>
    <lineage>
        <taxon>Bacteria</taxon>
        <taxon>Pseudomonadati</taxon>
        <taxon>Pseudomonadota</taxon>
        <taxon>Alphaproteobacteria</taxon>
        <taxon>Hyphomicrobiales</taxon>
        <taxon>Rhizobiaceae</taxon>
        <taxon>Rhizobium/Agrobacterium group</taxon>
        <taxon>Agrobacterium</taxon>
    </lineage>
</organism>
<accession>U4QD10</accession>
<dbReference type="EMBL" id="HG518323">
    <property type="protein sequence ID" value="CDI10352.1"/>
    <property type="molecule type" value="Genomic_DNA"/>
</dbReference>
<dbReference type="HOGENOM" id="CLU_3256916_0_0_5"/>
<reference evidence="1 2" key="1">
    <citation type="journal article" date="2013" name="Genome Announc.">
        <title>Complete Genome Sequence of the Sesbania Symbiont and Rice Growth-Promoting Endophyte Rhizobium sp. Strain IRBG74.</title>
        <authorList>
            <person name="Crook M.B."/>
            <person name="Mitra S."/>
            <person name="Ane J.M."/>
            <person name="Sadowsky M.J."/>
            <person name="Gyaneshwar P."/>
        </authorList>
    </citation>
    <scope>NUCLEOTIDE SEQUENCE [LARGE SCALE GENOMIC DNA]</scope>
    <source>
        <strain evidence="1 2">IRBG74</strain>
    </source>
</reference>
<proteinExistence type="predicted"/>
<dbReference type="KEGG" id="rir:BN877_II0552"/>
<sequence length="42" mass="4771">MFSVLFKPDILMLIFKLLLPSAWSPPFHDRSFGRFSGTGAEI</sequence>
<protein>
    <submittedName>
        <fullName evidence="1">Uncharacterized protein</fullName>
    </submittedName>
</protein>
<name>U4QD10_9HYPH</name>
<evidence type="ECO:0000313" key="1">
    <source>
        <dbReference type="EMBL" id="CDI10352.1"/>
    </source>
</evidence>
<dbReference type="Proteomes" id="UP000016944">
    <property type="component" value="Chromosome II"/>
</dbReference>
<evidence type="ECO:0000313" key="2">
    <source>
        <dbReference type="Proteomes" id="UP000016944"/>
    </source>
</evidence>